<accession>A0AAU2GTQ1</accession>
<organism evidence="1">
    <name type="scientific">Streptomyces sp. NBC_00060</name>
    <dbReference type="NCBI Taxonomy" id="2975636"/>
    <lineage>
        <taxon>Bacteria</taxon>
        <taxon>Bacillati</taxon>
        <taxon>Actinomycetota</taxon>
        <taxon>Actinomycetes</taxon>
        <taxon>Kitasatosporales</taxon>
        <taxon>Streptomycetaceae</taxon>
        <taxon>Streptomyces</taxon>
    </lineage>
</organism>
<proteinExistence type="predicted"/>
<evidence type="ECO:0000313" key="1">
    <source>
        <dbReference type="EMBL" id="WTU38593.1"/>
    </source>
</evidence>
<dbReference type="EMBL" id="CP108253">
    <property type="protein sequence ID" value="WTU38593.1"/>
    <property type="molecule type" value="Genomic_DNA"/>
</dbReference>
<gene>
    <name evidence="1" type="ORF">OHV25_02935</name>
</gene>
<sequence>MNEDARVLVLLHALDQLSGPDHLEFPDGFDRLLAAARATQLNDQLTKDFGHACELDEQIQDASYYFNIAIPSEATEAGVPLGLRLSNFGNLAVVTTPRPDSHDDLDHAVREGALTVADRSRIEAALCDFGYTLVPPRLLHRPYDGVTWLADEGSFYAGYGPYGGRATWWIRYFEHL</sequence>
<reference evidence="1" key="1">
    <citation type="submission" date="2022-10" db="EMBL/GenBank/DDBJ databases">
        <title>The complete genomes of actinobacterial strains from the NBC collection.</title>
        <authorList>
            <person name="Joergensen T.S."/>
            <person name="Alvarez Arevalo M."/>
            <person name="Sterndorff E.B."/>
            <person name="Faurdal D."/>
            <person name="Vuksanovic O."/>
            <person name="Mourched A.-S."/>
            <person name="Charusanti P."/>
            <person name="Shaw S."/>
            <person name="Blin K."/>
            <person name="Weber T."/>
        </authorList>
    </citation>
    <scope>NUCLEOTIDE SEQUENCE</scope>
    <source>
        <strain evidence="1">NBC_00060</strain>
    </source>
</reference>
<dbReference type="AlphaFoldDB" id="A0AAU2GTQ1"/>
<protein>
    <submittedName>
        <fullName evidence="1">Uncharacterized protein</fullName>
    </submittedName>
</protein>
<name>A0AAU2GTQ1_9ACTN</name>